<proteinExistence type="predicted"/>
<name>A0A2M8EMC3_UNCKA</name>
<sequence length="101" mass="11193">MFLKENKMNYNNIAKKLNILFVVLVAIAVCANLYMSDKASTAGNALSELESRVKALSLENENLENKYAVASSMSNLTKLAFENGFTDSQSEFYTSPDLALR</sequence>
<evidence type="ECO:0000313" key="2">
    <source>
        <dbReference type="EMBL" id="PJC23892.1"/>
    </source>
</evidence>
<organism evidence="2 3">
    <name type="scientific">candidate division WWE3 bacterium CG_4_9_14_0_2_um_filter_35_11</name>
    <dbReference type="NCBI Taxonomy" id="1975077"/>
    <lineage>
        <taxon>Bacteria</taxon>
        <taxon>Katanobacteria</taxon>
    </lineage>
</organism>
<dbReference type="EMBL" id="PFSJ01000007">
    <property type="protein sequence ID" value="PJC23892.1"/>
    <property type="molecule type" value="Genomic_DNA"/>
</dbReference>
<evidence type="ECO:0000313" key="3">
    <source>
        <dbReference type="Proteomes" id="UP000229756"/>
    </source>
</evidence>
<reference evidence="3" key="1">
    <citation type="submission" date="2017-09" db="EMBL/GenBank/DDBJ databases">
        <title>Depth-based differentiation of microbial function through sediment-hosted aquifers and enrichment of novel symbionts in the deep terrestrial subsurface.</title>
        <authorList>
            <person name="Probst A.J."/>
            <person name="Ladd B."/>
            <person name="Jarett J.K."/>
            <person name="Geller-Mcgrath D.E."/>
            <person name="Sieber C.M.K."/>
            <person name="Emerson J.B."/>
            <person name="Anantharaman K."/>
            <person name="Thomas B.C."/>
            <person name="Malmstrom R."/>
            <person name="Stieglmeier M."/>
            <person name="Klingl A."/>
            <person name="Woyke T."/>
            <person name="Ryan C.M."/>
            <person name="Banfield J.F."/>
        </authorList>
    </citation>
    <scope>NUCLEOTIDE SEQUENCE [LARGE SCALE GENOMIC DNA]</scope>
</reference>
<gene>
    <name evidence="2" type="ORF">CO058_00975</name>
</gene>
<dbReference type="AlphaFoldDB" id="A0A2M8EMC3"/>
<protein>
    <submittedName>
        <fullName evidence="2">Uncharacterized protein</fullName>
    </submittedName>
</protein>
<feature type="coiled-coil region" evidence="1">
    <location>
        <begin position="46"/>
        <end position="73"/>
    </location>
</feature>
<dbReference type="Proteomes" id="UP000229756">
    <property type="component" value="Unassembled WGS sequence"/>
</dbReference>
<accession>A0A2M8EMC3</accession>
<keyword evidence="1" id="KW-0175">Coiled coil</keyword>
<evidence type="ECO:0000256" key="1">
    <source>
        <dbReference type="SAM" id="Coils"/>
    </source>
</evidence>
<comment type="caution">
    <text evidence="2">The sequence shown here is derived from an EMBL/GenBank/DDBJ whole genome shotgun (WGS) entry which is preliminary data.</text>
</comment>